<evidence type="ECO:0000256" key="1">
    <source>
        <dbReference type="ARBA" id="ARBA00022490"/>
    </source>
</evidence>
<dbReference type="OrthoDB" id="9806226at2"/>
<evidence type="ECO:0000256" key="2">
    <source>
        <dbReference type="ARBA" id="ARBA00022618"/>
    </source>
</evidence>
<reference evidence="7" key="1">
    <citation type="journal article" date="2018" name="Front. Microbiol.">
        <title>Genome-Based Analysis Reveals the Taxonomy and Diversity of the Family Idiomarinaceae.</title>
        <authorList>
            <person name="Liu Y."/>
            <person name="Lai Q."/>
            <person name="Shao Z."/>
        </authorList>
    </citation>
    <scope>NUCLEOTIDE SEQUENCE [LARGE SCALE GENOMIC DNA]</scope>
    <source>
        <strain evidence="7">BH195</strain>
    </source>
</reference>
<sequence>MQNQQIKQLIEAVLFVAETPMSVAQLTDYLLEHGMDATRKIVREVLDELQRDYQERGVQLQEIASGYRFQTRAELGGIIASLWQEKPPRYSQALLETLALIAYRQPITRGDIEEIRGVSVSSQIMKTLQERGWVKVIGHREVPGRPQLYATTNEFLDYFNLKDLSELPAIPEPPARTANTGPVAQETTAETATEESESAP</sequence>
<protein>
    <submittedName>
        <fullName evidence="6">SMC-Scp complex subunit ScpB</fullName>
    </submittedName>
</protein>
<organism evidence="6 7">
    <name type="scientific">Pseudidiomarina halophila</name>
    <dbReference type="NCBI Taxonomy" id="1449799"/>
    <lineage>
        <taxon>Bacteria</taxon>
        <taxon>Pseudomonadati</taxon>
        <taxon>Pseudomonadota</taxon>
        <taxon>Gammaproteobacteria</taxon>
        <taxon>Alteromonadales</taxon>
        <taxon>Idiomarinaceae</taxon>
        <taxon>Pseudidiomarina</taxon>
    </lineage>
</organism>
<dbReference type="GO" id="GO:0051304">
    <property type="term" value="P:chromosome separation"/>
    <property type="evidence" value="ECO:0007669"/>
    <property type="project" value="InterPro"/>
</dbReference>
<dbReference type="InterPro" id="IPR036390">
    <property type="entry name" value="WH_DNA-bd_sf"/>
</dbReference>
<dbReference type="Proteomes" id="UP000287198">
    <property type="component" value="Unassembled WGS sequence"/>
</dbReference>
<dbReference type="SUPFAM" id="SSF46785">
    <property type="entry name" value="Winged helix' DNA-binding domain"/>
    <property type="match status" value="2"/>
</dbReference>
<keyword evidence="1" id="KW-0963">Cytoplasm</keyword>
<evidence type="ECO:0000313" key="6">
    <source>
        <dbReference type="EMBL" id="RUO54858.1"/>
    </source>
</evidence>
<dbReference type="PIRSF" id="PIRSF019345">
    <property type="entry name" value="ScpB"/>
    <property type="match status" value="1"/>
</dbReference>
<keyword evidence="4" id="KW-0131">Cell cycle</keyword>
<dbReference type="NCBIfam" id="TIGR00281">
    <property type="entry name" value="SMC-Scp complex subunit ScpB"/>
    <property type="match status" value="1"/>
</dbReference>
<feature type="region of interest" description="Disordered" evidence="5">
    <location>
        <begin position="169"/>
        <end position="200"/>
    </location>
</feature>
<dbReference type="PANTHER" id="PTHR34298">
    <property type="entry name" value="SEGREGATION AND CONDENSATION PROTEIN B"/>
    <property type="match status" value="1"/>
</dbReference>
<keyword evidence="7" id="KW-1185">Reference proteome</keyword>
<dbReference type="GO" id="GO:0051301">
    <property type="term" value="P:cell division"/>
    <property type="evidence" value="ECO:0007669"/>
    <property type="project" value="UniProtKB-KW"/>
</dbReference>
<evidence type="ECO:0000313" key="7">
    <source>
        <dbReference type="Proteomes" id="UP000287198"/>
    </source>
</evidence>
<dbReference type="Gene3D" id="1.10.10.10">
    <property type="entry name" value="Winged helix-like DNA-binding domain superfamily/Winged helix DNA-binding domain"/>
    <property type="match status" value="2"/>
</dbReference>
<dbReference type="InterPro" id="IPR036388">
    <property type="entry name" value="WH-like_DNA-bd_sf"/>
</dbReference>
<dbReference type="Pfam" id="PF04079">
    <property type="entry name" value="SMC_ScpB"/>
    <property type="match status" value="1"/>
</dbReference>
<evidence type="ECO:0000256" key="3">
    <source>
        <dbReference type="ARBA" id="ARBA00022829"/>
    </source>
</evidence>
<gene>
    <name evidence="6" type="primary">scpB</name>
    <name evidence="6" type="ORF">CWI69_05520</name>
</gene>
<evidence type="ECO:0000256" key="4">
    <source>
        <dbReference type="ARBA" id="ARBA00023306"/>
    </source>
</evidence>
<dbReference type="AlphaFoldDB" id="A0A432Y1N5"/>
<evidence type="ECO:0000256" key="5">
    <source>
        <dbReference type="SAM" id="MobiDB-lite"/>
    </source>
</evidence>
<accession>A0A432Y1N5</accession>
<dbReference type="PANTHER" id="PTHR34298:SF2">
    <property type="entry name" value="SEGREGATION AND CONDENSATION PROTEIN B"/>
    <property type="match status" value="1"/>
</dbReference>
<keyword evidence="3" id="KW-0159">Chromosome partition</keyword>
<proteinExistence type="predicted"/>
<keyword evidence="2" id="KW-0132">Cell division</keyword>
<comment type="caution">
    <text evidence="6">The sequence shown here is derived from an EMBL/GenBank/DDBJ whole genome shotgun (WGS) entry which is preliminary data.</text>
</comment>
<dbReference type="RefSeq" id="WP_126762605.1">
    <property type="nucleotide sequence ID" value="NZ_JBHLTZ010000004.1"/>
</dbReference>
<dbReference type="InterPro" id="IPR005234">
    <property type="entry name" value="ScpB_csome_segregation"/>
</dbReference>
<name>A0A432Y1N5_9GAMM</name>
<dbReference type="EMBL" id="PIPW01000001">
    <property type="protein sequence ID" value="RUO54858.1"/>
    <property type="molecule type" value="Genomic_DNA"/>
</dbReference>